<sequence>MKNRIHSHTPTLNVIDGRGLNVSQVTYWRTNITAAAQALTTRHDLDTHAQTIEQRSPRQVGRSSKADFTQVRSLSGAVLLTDSLDAGWRLTFFGEAGQALEKWDSRGSHWRTEYDDQLRQTVIYEKAKGETRRVVERLTYAVSSDNHATTNRCGRLIRHDDPAGTRLFSEYDAMGSLLSETRHVLNDHQIPHWPQASTGRDLLLEPGAGHTTSWQYGATGEKLKQTDAAGHQQRFWYDVAGQLKKITLILQDATEPTEPTVILDNVKYNALGQIASQTAGNYIHTTALYSPANGRMTELKTTRSRRQVTHTLQNLHYTYDAVGNVLKIEDHAIPAQHNDNQQVKPISTYVYDSLYQLVRAQGREAPGASIRRQLPDLQPSPVDLSRLLSFIQYYTYDKSGNLTTLKHVCKNNNYTHEMDIATDSNRGLLREGVLKPDFAKNFDANGNQQLLQTGHPLTWNARNQLQNVTLVKRTQGTNDTEHYLYDGSGMRVRKRNVTQGGSITHTREVRYLPGLEIHSHNEDECLQVITLQAGRCNVRCLHWVKGKPNAIDNNQLRYSFGDHLGSSTMELDDQGNLISQEGYYPYGGTAWLAARSELEASYKTIRYSGKERDASGLYYYGLRYYAPWLQRWINPDPSGPVDGLNLYCMVGNNPLRFVDTQGLGRNDLINKPVVLSYYDQFSLKTVSMTDAPRQFAGAKTAILTARQALSPPQNHPVTPKEIARIEAANPTFKTYSKKKLNEYTAHAAVITENGNFSSWEHFNFPERLGDSPYPGVVMYRNPLPSSNNGPADLGIFEITRPDVYMAQVEQDYANQHDVSLHSTLARDIRDHLGNSGNLFPIKSGTPGRHAEVRSRNALLHSPSSASVLPENIFVMTQRLKGIADTQQATDFPTCINCNALIPEDINIPTGRLAPMDYPAHLQSMQSSRALYSRRPNP</sequence>
<evidence type="ECO:0008006" key="3">
    <source>
        <dbReference type="Google" id="ProtNLM"/>
    </source>
</evidence>
<organism evidence="1 2">
    <name type="scientific">Pseudomonas brassicacearum</name>
    <dbReference type="NCBI Taxonomy" id="930166"/>
    <lineage>
        <taxon>Bacteria</taxon>
        <taxon>Pseudomonadati</taxon>
        <taxon>Pseudomonadota</taxon>
        <taxon>Gammaproteobacteria</taxon>
        <taxon>Pseudomonadales</taxon>
        <taxon>Pseudomonadaceae</taxon>
        <taxon>Pseudomonas</taxon>
    </lineage>
</organism>
<dbReference type="PANTHER" id="PTHR32305:SF15">
    <property type="entry name" value="PROTEIN RHSA-RELATED"/>
    <property type="match status" value="1"/>
</dbReference>
<dbReference type="InterPro" id="IPR022385">
    <property type="entry name" value="Rhs_assc_core"/>
</dbReference>
<protein>
    <recommendedName>
        <fullName evidence="3">Toxin</fullName>
    </recommendedName>
</protein>
<dbReference type="AlphaFoldDB" id="A0A423JRI4"/>
<gene>
    <name evidence="1" type="ORF">BK664_07045</name>
</gene>
<evidence type="ECO:0000313" key="2">
    <source>
        <dbReference type="Proteomes" id="UP000286351"/>
    </source>
</evidence>
<dbReference type="RefSeq" id="WP_123365171.1">
    <property type="nucleotide sequence ID" value="NZ_MOBO01000006.1"/>
</dbReference>
<dbReference type="PANTHER" id="PTHR32305">
    <property type="match status" value="1"/>
</dbReference>
<name>A0A423JRI4_9PSED</name>
<accession>A0A423JRI4</accession>
<dbReference type="Gene3D" id="2.180.10.10">
    <property type="entry name" value="RHS repeat-associated core"/>
    <property type="match status" value="1"/>
</dbReference>
<dbReference type="NCBIfam" id="TIGR03696">
    <property type="entry name" value="Rhs_assc_core"/>
    <property type="match status" value="1"/>
</dbReference>
<reference evidence="1 2" key="1">
    <citation type="submission" date="2016-10" db="EMBL/GenBank/DDBJ databases">
        <title>Comparative genome analysis of multiple Pseudomonas spp. focuses on biocontrol and plant growth promoting traits.</title>
        <authorList>
            <person name="Tao X.-Y."/>
            <person name="Taylor C.G."/>
        </authorList>
    </citation>
    <scope>NUCLEOTIDE SEQUENCE [LARGE SCALE GENOMIC DNA]</scope>
    <source>
        <strain evidence="1 2">38D4</strain>
    </source>
</reference>
<evidence type="ECO:0000313" key="1">
    <source>
        <dbReference type="EMBL" id="RON40313.1"/>
    </source>
</evidence>
<proteinExistence type="predicted"/>
<comment type="caution">
    <text evidence="1">The sequence shown here is derived from an EMBL/GenBank/DDBJ whole genome shotgun (WGS) entry which is preliminary data.</text>
</comment>
<dbReference type="Proteomes" id="UP000286351">
    <property type="component" value="Unassembled WGS sequence"/>
</dbReference>
<dbReference type="InterPro" id="IPR050708">
    <property type="entry name" value="T6SS_VgrG/RHS"/>
</dbReference>
<dbReference type="EMBL" id="MOBO01000006">
    <property type="protein sequence ID" value="RON40313.1"/>
    <property type="molecule type" value="Genomic_DNA"/>
</dbReference>